<protein>
    <submittedName>
        <fullName evidence="3">IS4 family transposase</fullName>
    </submittedName>
</protein>
<evidence type="ECO:0000313" key="4">
    <source>
        <dbReference type="Proteomes" id="UP000310532"/>
    </source>
</evidence>
<organism evidence="3 4">
    <name type="scientific">Bacteroides muris</name>
    <name type="common">ex Afrizal et al. 2022</name>
    <dbReference type="NCBI Taxonomy" id="2516960"/>
    <lineage>
        <taxon>Bacteria</taxon>
        <taxon>Pseudomonadati</taxon>
        <taxon>Bacteroidota</taxon>
        <taxon>Bacteroidia</taxon>
        <taxon>Bacteroidales</taxon>
        <taxon>Bacteroidaceae</taxon>
        <taxon>Bacteroides</taxon>
    </lineage>
</organism>
<dbReference type="Gene3D" id="3.90.350.10">
    <property type="entry name" value="Transposase Inhibitor Protein From Tn5, Chain A, domain 1"/>
    <property type="match status" value="1"/>
</dbReference>
<evidence type="ECO:0000256" key="1">
    <source>
        <dbReference type="SAM" id="Phobius"/>
    </source>
</evidence>
<dbReference type="NCBIfam" id="NF033591">
    <property type="entry name" value="transpos_IS4_2"/>
    <property type="match status" value="1"/>
</dbReference>
<dbReference type="AlphaFoldDB" id="A0A4S2A891"/>
<dbReference type="Proteomes" id="UP000310532">
    <property type="component" value="Unassembled WGS sequence"/>
</dbReference>
<sequence length="367" mass="42950">MKTTNSKDLVKVNQILPIMQEHFGQSMNLARIKLMALLLHALCVVQTVSLHKLADAMPTAVDKDSNLRRLQRFFAKYVLDLDIIARMIFSLLPVKTGLVLSMDRTNWKFGEFNINILMLGITYKGIAFPLIFSLLPKRGNSDWEERKKIMERFIRLFGADCVDCLVADREFIGKEWTGWLNSRRIRYYIRIRQNFRIVKPSTGERIRAWWLFNDLKVGQEKFFHKLFLHKGEYVYLAGSRIKNSDGVPELQILICFNRPEEAILTYKKRWEIETAFRAMKSSGFNIEDTHMRDMDRIARLVAMVCMALVWAYLVGEHKDINIKPIRILKHGRKAKSLVKYGLEEISTILMRPAYNPKFDVFKFLSCT</sequence>
<dbReference type="InterPro" id="IPR047658">
    <property type="entry name" value="IS4-like_transpos"/>
</dbReference>
<evidence type="ECO:0000313" key="3">
    <source>
        <dbReference type="EMBL" id="TGX96806.1"/>
    </source>
</evidence>
<reference evidence="3 4" key="1">
    <citation type="submission" date="2019-04" db="EMBL/GenBank/DDBJ databases">
        <title>Microbes associate with the intestines of laboratory mice.</title>
        <authorList>
            <person name="Navarre W."/>
            <person name="Wong E."/>
            <person name="Huang K."/>
            <person name="Tropini C."/>
            <person name="Ng K."/>
            <person name="Yu B."/>
        </authorList>
    </citation>
    <scope>NUCLEOTIDE SEQUENCE [LARGE SCALE GENOMIC DNA]</scope>
    <source>
        <strain evidence="3 4">NM69_E16B</strain>
    </source>
</reference>
<keyword evidence="1" id="KW-0472">Membrane</keyword>
<dbReference type="InterPro" id="IPR012337">
    <property type="entry name" value="RNaseH-like_sf"/>
</dbReference>
<feature type="transmembrane region" description="Helical" evidence="1">
    <location>
        <begin position="297"/>
        <end position="315"/>
    </location>
</feature>
<keyword evidence="4" id="KW-1185">Reference proteome</keyword>
<dbReference type="InterPro" id="IPR002559">
    <property type="entry name" value="Transposase_11"/>
</dbReference>
<accession>A0A4S2A891</accession>
<evidence type="ECO:0000259" key="2">
    <source>
        <dbReference type="Pfam" id="PF01609"/>
    </source>
</evidence>
<dbReference type="EMBL" id="SRYZ01000110">
    <property type="protein sequence ID" value="TGX96806.1"/>
    <property type="molecule type" value="Genomic_DNA"/>
</dbReference>
<comment type="caution">
    <text evidence="3">The sequence shown here is derived from an EMBL/GenBank/DDBJ whole genome shotgun (WGS) entry which is preliminary data.</text>
</comment>
<keyword evidence="1" id="KW-1133">Transmembrane helix</keyword>
<dbReference type="GO" id="GO:0006313">
    <property type="term" value="P:DNA transposition"/>
    <property type="evidence" value="ECO:0007669"/>
    <property type="project" value="InterPro"/>
</dbReference>
<feature type="transmembrane region" description="Helical" evidence="1">
    <location>
        <begin position="114"/>
        <end position="135"/>
    </location>
</feature>
<gene>
    <name evidence="3" type="ORF">E5355_19035</name>
</gene>
<dbReference type="Pfam" id="PF01609">
    <property type="entry name" value="DDE_Tnp_1"/>
    <property type="match status" value="1"/>
</dbReference>
<keyword evidence="1" id="KW-0812">Transmembrane</keyword>
<feature type="transmembrane region" description="Helical" evidence="1">
    <location>
        <begin position="74"/>
        <end position="94"/>
    </location>
</feature>
<dbReference type="GO" id="GO:0003677">
    <property type="term" value="F:DNA binding"/>
    <property type="evidence" value="ECO:0007669"/>
    <property type="project" value="InterPro"/>
</dbReference>
<feature type="domain" description="Transposase IS4-like" evidence="2">
    <location>
        <begin position="161"/>
        <end position="310"/>
    </location>
</feature>
<dbReference type="SUPFAM" id="SSF53098">
    <property type="entry name" value="Ribonuclease H-like"/>
    <property type="match status" value="1"/>
</dbReference>
<proteinExistence type="predicted"/>
<dbReference type="GO" id="GO:0004803">
    <property type="term" value="F:transposase activity"/>
    <property type="evidence" value="ECO:0007669"/>
    <property type="project" value="InterPro"/>
</dbReference>
<name>A0A4S2A891_9BACE</name>
<dbReference type="RefSeq" id="WP_136011555.1">
    <property type="nucleotide sequence ID" value="NZ_SRYZ01000110.1"/>
</dbReference>